<comment type="caution">
    <text evidence="1">The sequence shown here is derived from an EMBL/GenBank/DDBJ whole genome shotgun (WGS) entry which is preliminary data.</text>
</comment>
<evidence type="ECO:0000313" key="1">
    <source>
        <dbReference type="EMBL" id="MBI5249885.1"/>
    </source>
</evidence>
<name>A0A9D6Z3I1_9BACT</name>
<evidence type="ECO:0000313" key="2">
    <source>
        <dbReference type="Proteomes" id="UP000807825"/>
    </source>
</evidence>
<dbReference type="EMBL" id="JACRDE010000280">
    <property type="protein sequence ID" value="MBI5249885.1"/>
    <property type="molecule type" value="Genomic_DNA"/>
</dbReference>
<sequence>MTKELQALRLEYRSYAKGSSGKTAGTSFDGLVQVLDKIVELKNAMRKADCKIPPRPSSR</sequence>
<reference evidence="1" key="1">
    <citation type="submission" date="2020-07" db="EMBL/GenBank/DDBJ databases">
        <title>Huge and variable diversity of episymbiotic CPR bacteria and DPANN archaea in groundwater ecosystems.</title>
        <authorList>
            <person name="He C.Y."/>
            <person name="Keren R."/>
            <person name="Whittaker M."/>
            <person name="Farag I.F."/>
            <person name="Doudna J."/>
            <person name="Cate J.H.D."/>
            <person name="Banfield J.F."/>
        </authorList>
    </citation>
    <scope>NUCLEOTIDE SEQUENCE</scope>
    <source>
        <strain evidence="1">NC_groundwater_1664_Pr3_B-0.1um_52_9</strain>
    </source>
</reference>
<dbReference type="Proteomes" id="UP000807825">
    <property type="component" value="Unassembled WGS sequence"/>
</dbReference>
<organism evidence="1 2">
    <name type="scientific">Desulfomonile tiedjei</name>
    <dbReference type="NCBI Taxonomy" id="2358"/>
    <lineage>
        <taxon>Bacteria</taxon>
        <taxon>Pseudomonadati</taxon>
        <taxon>Thermodesulfobacteriota</taxon>
        <taxon>Desulfomonilia</taxon>
        <taxon>Desulfomonilales</taxon>
        <taxon>Desulfomonilaceae</taxon>
        <taxon>Desulfomonile</taxon>
    </lineage>
</organism>
<accession>A0A9D6Z3I1</accession>
<proteinExistence type="predicted"/>
<dbReference type="AlphaFoldDB" id="A0A9D6Z3I1"/>
<protein>
    <submittedName>
        <fullName evidence="1">Uncharacterized protein</fullName>
    </submittedName>
</protein>
<gene>
    <name evidence="1" type="ORF">HY912_10360</name>
</gene>